<accession>A0A523QL41</accession>
<dbReference type="AlphaFoldDB" id="A0A523QL41"/>
<gene>
    <name evidence="1" type="ORF">E3J95_01850</name>
</gene>
<evidence type="ECO:0000313" key="1">
    <source>
        <dbReference type="EMBL" id="TES86479.1"/>
    </source>
</evidence>
<name>A0A523QL41_UNCAE</name>
<comment type="caution">
    <text evidence="1">The sequence shown here is derived from an EMBL/GenBank/DDBJ whole genome shotgun (WGS) entry which is preliminary data.</text>
</comment>
<proteinExistence type="predicted"/>
<dbReference type="EMBL" id="SOKU01000087">
    <property type="protein sequence ID" value="TES86479.1"/>
    <property type="molecule type" value="Genomic_DNA"/>
</dbReference>
<evidence type="ECO:0000313" key="2">
    <source>
        <dbReference type="Proteomes" id="UP000320781"/>
    </source>
</evidence>
<reference evidence="1 2" key="1">
    <citation type="submission" date="2019-03" db="EMBL/GenBank/DDBJ databases">
        <title>Metabolic potential of uncultured bacteria and archaea associated with petroleum seepage in deep-sea sediments.</title>
        <authorList>
            <person name="Dong X."/>
            <person name="Hubert C."/>
        </authorList>
    </citation>
    <scope>NUCLEOTIDE SEQUENCE [LARGE SCALE GENOMIC DNA]</scope>
    <source>
        <strain evidence="1">E44_bin92</strain>
    </source>
</reference>
<organism evidence="1 2">
    <name type="scientific">Aerophobetes bacterium</name>
    <dbReference type="NCBI Taxonomy" id="2030807"/>
    <lineage>
        <taxon>Bacteria</taxon>
        <taxon>Candidatus Aerophobota</taxon>
    </lineage>
</organism>
<protein>
    <submittedName>
        <fullName evidence="1">Uncharacterized protein</fullName>
    </submittedName>
</protein>
<sequence length="101" mass="11619">MMENIFCASEGEILATKKLERFLFELEGYDPGKINDVQLGDDLRLCAAKWSSILSGKRTEFKDKEACLNFAERMMKEVLKRGKITFHPEYRIGAGKVKMRP</sequence>
<dbReference type="Proteomes" id="UP000320781">
    <property type="component" value="Unassembled WGS sequence"/>
</dbReference>